<feature type="region of interest" description="Disordered" evidence="3">
    <location>
        <begin position="616"/>
        <end position="639"/>
    </location>
</feature>
<dbReference type="EMBL" id="CP072754">
    <property type="protein sequence ID" value="QUC18575.1"/>
    <property type="molecule type" value="Genomic_DNA"/>
</dbReference>
<feature type="compositionally biased region" description="Acidic residues" evidence="3">
    <location>
        <begin position="500"/>
        <end position="514"/>
    </location>
</feature>
<comment type="similarity">
    <text evidence="1">Belongs to the pseudouridine synthase TruD family.</text>
</comment>
<reference evidence="5" key="1">
    <citation type="journal article" date="2016" name="Genome Announc.">
        <title>Genome Sequence of Ustilaginoidea virens IPU010, a Rice Pathogenic Fungus Causing False Smut.</title>
        <authorList>
            <person name="Kumagai T."/>
            <person name="Ishii T."/>
            <person name="Terai G."/>
            <person name="Umemura M."/>
            <person name="Machida M."/>
            <person name="Asai K."/>
        </authorList>
    </citation>
    <scope>NUCLEOTIDE SEQUENCE [LARGE SCALE GENOMIC DNA]</scope>
    <source>
        <strain evidence="5">IPU010</strain>
    </source>
</reference>
<evidence type="ECO:0000256" key="3">
    <source>
        <dbReference type="SAM" id="MobiDB-lite"/>
    </source>
</evidence>
<dbReference type="EMBL" id="BBTG02000030">
    <property type="protein sequence ID" value="GAO18423.1"/>
    <property type="molecule type" value="Genomic_DNA"/>
</dbReference>
<dbReference type="GeneID" id="66063594"/>
<dbReference type="InterPro" id="IPR042214">
    <property type="entry name" value="TruD_catalytic"/>
</dbReference>
<dbReference type="PANTHER" id="PTHR13326:SF21">
    <property type="entry name" value="PSEUDOURIDYLATE SYNTHASE PUS7L"/>
    <property type="match status" value="1"/>
</dbReference>
<dbReference type="InterPro" id="IPR001656">
    <property type="entry name" value="PsdUridine_synth_TruD"/>
</dbReference>
<dbReference type="InterPro" id="IPR011760">
    <property type="entry name" value="PsdUridine_synth_TruD_insert"/>
</dbReference>
<dbReference type="Proteomes" id="UP000054053">
    <property type="component" value="Unassembled WGS sequence"/>
</dbReference>
<name>A0A1B5L4H9_USTVR</name>
<dbReference type="RefSeq" id="XP_042996248.1">
    <property type="nucleotide sequence ID" value="XM_043140314.1"/>
</dbReference>
<evidence type="ECO:0000313" key="7">
    <source>
        <dbReference type="Proteomes" id="UP000027002"/>
    </source>
</evidence>
<feature type="compositionally biased region" description="Basic residues" evidence="3">
    <location>
        <begin position="181"/>
        <end position="190"/>
    </location>
</feature>
<dbReference type="GO" id="GO:0003723">
    <property type="term" value="F:RNA binding"/>
    <property type="evidence" value="ECO:0007669"/>
    <property type="project" value="InterPro"/>
</dbReference>
<dbReference type="PIRSF" id="PIRSF037016">
    <property type="entry name" value="Pseudouridin_synth_euk_prd"/>
    <property type="match status" value="1"/>
</dbReference>
<evidence type="ECO:0000313" key="6">
    <source>
        <dbReference type="EMBL" id="QUC18575.1"/>
    </source>
</evidence>
<dbReference type="CDD" id="cd02576">
    <property type="entry name" value="PseudoU_synth_ScPUS7"/>
    <property type="match status" value="1"/>
</dbReference>
<dbReference type="GO" id="GO:0005634">
    <property type="term" value="C:nucleus"/>
    <property type="evidence" value="ECO:0007669"/>
    <property type="project" value="TreeGrafter"/>
</dbReference>
<reference evidence="6" key="3">
    <citation type="submission" date="2020-03" db="EMBL/GenBank/DDBJ databases">
        <title>A mixture of massive structural variations and highly conserved coding sequences in Ustilaginoidea virens genome.</title>
        <authorList>
            <person name="Zhang K."/>
            <person name="Zhao Z."/>
            <person name="Zhang Z."/>
            <person name="Li Y."/>
            <person name="Hsiang T."/>
            <person name="Sun W."/>
        </authorList>
    </citation>
    <scope>NUCLEOTIDE SEQUENCE</scope>
    <source>
        <strain evidence="6">UV-8b</strain>
    </source>
</reference>
<organism evidence="5 8">
    <name type="scientific">Ustilaginoidea virens</name>
    <name type="common">Rice false smut fungus</name>
    <name type="synonym">Villosiclava virens</name>
    <dbReference type="NCBI Taxonomy" id="1159556"/>
    <lineage>
        <taxon>Eukaryota</taxon>
        <taxon>Fungi</taxon>
        <taxon>Dikarya</taxon>
        <taxon>Ascomycota</taxon>
        <taxon>Pezizomycotina</taxon>
        <taxon>Sordariomycetes</taxon>
        <taxon>Hypocreomycetidae</taxon>
        <taxon>Hypocreales</taxon>
        <taxon>Clavicipitaceae</taxon>
        <taxon>Ustilaginoidea</taxon>
    </lineage>
</organism>
<dbReference type="GO" id="GO:0009982">
    <property type="term" value="F:pseudouridine synthase activity"/>
    <property type="evidence" value="ECO:0007669"/>
    <property type="project" value="InterPro"/>
</dbReference>
<dbReference type="Pfam" id="PF01142">
    <property type="entry name" value="TruD"/>
    <property type="match status" value="1"/>
</dbReference>
<keyword evidence="7" id="KW-1185">Reference proteome</keyword>
<evidence type="ECO:0000256" key="2">
    <source>
        <dbReference type="ARBA" id="ARBA00023235"/>
    </source>
</evidence>
<proteinExistence type="inferred from homology"/>
<evidence type="ECO:0000313" key="8">
    <source>
        <dbReference type="Proteomes" id="UP000054053"/>
    </source>
</evidence>
<feature type="region of interest" description="Disordered" evidence="3">
    <location>
        <begin position="61"/>
        <end position="94"/>
    </location>
</feature>
<feature type="region of interest" description="Disordered" evidence="3">
    <location>
        <begin position="176"/>
        <end position="195"/>
    </location>
</feature>
<dbReference type="PROSITE" id="PS50984">
    <property type="entry name" value="TRUD"/>
    <property type="match status" value="1"/>
</dbReference>
<dbReference type="Proteomes" id="UP000027002">
    <property type="component" value="Chromosome 2"/>
</dbReference>
<keyword evidence="2" id="KW-0413">Isomerase</keyword>
<gene>
    <name evidence="6" type="ORF">UV8b_02816</name>
    <name evidence="5" type="ORF">UVI_02046910</name>
</gene>
<feature type="domain" description="TRUD" evidence="4">
    <location>
        <begin position="329"/>
        <end position="593"/>
    </location>
</feature>
<accession>A0A1B5L4H9</accession>
<feature type="region of interest" description="Disordered" evidence="3">
    <location>
        <begin position="493"/>
        <end position="514"/>
    </location>
</feature>
<dbReference type="GO" id="GO:0001522">
    <property type="term" value="P:pseudouridine synthesis"/>
    <property type="evidence" value="ECO:0007669"/>
    <property type="project" value="InterPro"/>
</dbReference>
<dbReference type="SUPFAM" id="SSF55120">
    <property type="entry name" value="Pseudouridine synthase"/>
    <property type="match status" value="1"/>
</dbReference>
<dbReference type="InterPro" id="IPR020103">
    <property type="entry name" value="PsdUridine_synth_cat_dom_sf"/>
</dbReference>
<evidence type="ECO:0000313" key="5">
    <source>
        <dbReference type="EMBL" id="GAO18423.1"/>
    </source>
</evidence>
<dbReference type="AlphaFoldDB" id="A0A1B5L4H9"/>
<dbReference type="OrthoDB" id="447290at2759"/>
<dbReference type="KEGG" id="uvi:66063594"/>
<sequence length="721" mass="79472">MIDKEHYNIRAGSSHAKSLGITHRTTPLASPWTGDMRVRFSDFQVNEIAKDGSVTHLRTVGLQGESNKRQVTQSPGSRGPKPPDEEQQARAEPSVVQVAPEDVALLESLAGQRFAQDLVELFNSGNGPTGDPGRTATSHAFEDKAKRAQLHGQVRRIFNSRLETTTRPDGAIVANFNAPRKGPRKSRGRRGQADDEPVGQYLHFTLYKDNRDTMDAVSQIARLLRVKPQAIGYAGTKDRRASTVQRCSVRYQRKTAMAGLNGKLWGISTGDYQYQDDAIHLGQLLGNEFVITLKNCQMSDQDPSSSPAERLSRLKTNVESALAHMAAHGWINYFGHQRFGTHDLGTHQVGKLILGDDFEGAVHALLQYDPEMASKAEAGEVPEEPSKRDECIRHQACMLFRTGQDLGKAAKIIPRRYAGESCLLRHLTRMGKHSSRDFAGAITHITRGLRSMYLHAYQSYVWNHAASHRFSLHGAAVVKGDLVICDVGSQPLASQREQDQDGDDIINPAEDDEDAPLRARPLTEEEAVSGQYTIHDVVLPSPGYDVIYPDNEVGDFYKEFMGRPENGGLDPLQMRRLRREFSLPGRYRKLMQKFLSSPSVQVSRYADDTEQMHPTDLDLIHGQGQGPDGASKRKNDVDGVDNAEEAVAKKQKVDDGAGVDASVRLAGSENDEVIEAGIPPAAAEEAEPTKIAVLVKFQLASSAYATVALRELMGDQIDEET</sequence>
<evidence type="ECO:0000256" key="1">
    <source>
        <dbReference type="ARBA" id="ARBA00007953"/>
    </source>
</evidence>
<reference evidence="8" key="2">
    <citation type="journal article" date="2016" name="Genome Announc.">
        <title>Genome sequence of Ustilaginoidea virens IPU010, a rice pathogenic fungus causing false smut.</title>
        <authorList>
            <person name="Kumagai T."/>
            <person name="Ishii T."/>
            <person name="Terai G."/>
            <person name="Umemura M."/>
            <person name="Machida M."/>
            <person name="Asai K."/>
        </authorList>
    </citation>
    <scope>NUCLEOTIDE SEQUENCE [LARGE SCALE GENOMIC DNA]</scope>
    <source>
        <strain evidence="8">IPU010</strain>
    </source>
</reference>
<dbReference type="NCBIfam" id="TIGR00094">
    <property type="entry name" value="tRNA_TruD_broad"/>
    <property type="match status" value="1"/>
</dbReference>
<evidence type="ECO:0000259" key="4">
    <source>
        <dbReference type="PROSITE" id="PS50984"/>
    </source>
</evidence>
<protein>
    <recommendedName>
        <fullName evidence="4">TRUD domain-containing protein</fullName>
    </recommendedName>
</protein>
<dbReference type="PANTHER" id="PTHR13326">
    <property type="entry name" value="TRNA PSEUDOURIDINE SYNTHASE D"/>
    <property type="match status" value="1"/>
</dbReference>
<dbReference type="Gene3D" id="3.30.2350.20">
    <property type="entry name" value="TruD, catalytic domain"/>
    <property type="match status" value="2"/>
</dbReference>